<keyword evidence="1" id="KW-0732">Signal</keyword>
<feature type="chain" id="PRO_5045167445" description="SLA1 homology domain-containing protein" evidence="1">
    <location>
        <begin position="34"/>
        <end position="529"/>
    </location>
</feature>
<evidence type="ECO:0008006" key="4">
    <source>
        <dbReference type="Google" id="ProtNLM"/>
    </source>
</evidence>
<feature type="signal peptide" evidence="1">
    <location>
        <begin position="1"/>
        <end position="33"/>
    </location>
</feature>
<accession>A0ABS5BWQ4</accession>
<evidence type="ECO:0000256" key="1">
    <source>
        <dbReference type="SAM" id="SignalP"/>
    </source>
</evidence>
<evidence type="ECO:0000313" key="2">
    <source>
        <dbReference type="EMBL" id="MBP3958144.1"/>
    </source>
</evidence>
<gene>
    <name evidence="2" type="ORF">J8F10_23085</name>
</gene>
<organism evidence="2 3">
    <name type="scientific">Gemmata palustris</name>
    <dbReference type="NCBI Taxonomy" id="2822762"/>
    <lineage>
        <taxon>Bacteria</taxon>
        <taxon>Pseudomonadati</taxon>
        <taxon>Planctomycetota</taxon>
        <taxon>Planctomycetia</taxon>
        <taxon>Gemmatales</taxon>
        <taxon>Gemmataceae</taxon>
        <taxon>Gemmata</taxon>
    </lineage>
</organism>
<evidence type="ECO:0000313" key="3">
    <source>
        <dbReference type="Proteomes" id="UP000676565"/>
    </source>
</evidence>
<name>A0ABS5BWQ4_9BACT</name>
<keyword evidence="3" id="KW-1185">Reference proteome</keyword>
<sequence length="529" mass="55128">MTRSAVTLIRAGTLLALLAAVLLIGTEAAPAGATQPPAPPDAAAAHTFVGTIAGAPESARIGVVCDGKSFLVYACSDDKGFNADHAAWFKGASAGDKIEAVNGARTLKATVTADTVSGELRSGDTALTFTAKRCDDHVVAGLYRAEDGDGLFGWVIDEDGFVAGGVQRPNTKGAGVVPNNGVIGGVKAPAGKNGAQVAGQRVQNPAQPPKGKKVKGFSPARRAEFLARIQTKTPQNGNPLLPALIHMVKRFNTGAKPETKVEEAAFAQLRKLPKQAIIDYEKNWEKIPVAVRQRLAGPELAKMDPTKALTVERMGELVKAAGIQPAAKTPRSNTAPTVSQVSIKELRALDTTGEVKDEIFAIYVIGADNQVFTKTTAVLTGIGNGDTRTFAAADRVVFPPAEQPNLTSAGDVLVTATLFEQDNNIGLVKTLVKALVDVVIVTVAIVTAPAGAAAGGFVVPANLLIDQIAAGLPDAQTLDTDTFRATPDGKLLAIGNNNVKSELKFKTAEKKGPGPFDFRLTGLDVRTKK</sequence>
<protein>
    <recommendedName>
        <fullName evidence="4">SLA1 homology domain-containing protein</fullName>
    </recommendedName>
</protein>
<dbReference type="EMBL" id="JAGKQQ010000001">
    <property type="protein sequence ID" value="MBP3958144.1"/>
    <property type="molecule type" value="Genomic_DNA"/>
</dbReference>
<comment type="caution">
    <text evidence="2">The sequence shown here is derived from an EMBL/GenBank/DDBJ whole genome shotgun (WGS) entry which is preliminary data.</text>
</comment>
<reference evidence="2 3" key="1">
    <citation type="submission" date="2021-04" db="EMBL/GenBank/DDBJ databases">
        <authorList>
            <person name="Ivanova A."/>
        </authorList>
    </citation>
    <scope>NUCLEOTIDE SEQUENCE [LARGE SCALE GENOMIC DNA]</scope>
    <source>
        <strain evidence="2 3">G18</strain>
    </source>
</reference>
<proteinExistence type="predicted"/>
<dbReference type="Proteomes" id="UP000676565">
    <property type="component" value="Unassembled WGS sequence"/>
</dbReference>
<dbReference type="RefSeq" id="WP_210657860.1">
    <property type="nucleotide sequence ID" value="NZ_JAGKQQ010000001.1"/>
</dbReference>